<dbReference type="PANTHER" id="PTHR35111">
    <property type="entry name" value="F10A5.9-RELATED"/>
    <property type="match status" value="1"/>
</dbReference>
<dbReference type="AlphaFoldDB" id="A0A822ZCF9"/>
<accession>A0A822ZCF9</accession>
<gene>
    <name evidence="1" type="ORF">HUJ06_015492</name>
</gene>
<evidence type="ECO:0000313" key="2">
    <source>
        <dbReference type="Proteomes" id="UP000607653"/>
    </source>
</evidence>
<protein>
    <submittedName>
        <fullName evidence="1">Uncharacterized protein</fullName>
    </submittedName>
</protein>
<organism evidence="1 2">
    <name type="scientific">Nelumbo nucifera</name>
    <name type="common">Sacred lotus</name>
    <dbReference type="NCBI Taxonomy" id="4432"/>
    <lineage>
        <taxon>Eukaryota</taxon>
        <taxon>Viridiplantae</taxon>
        <taxon>Streptophyta</taxon>
        <taxon>Embryophyta</taxon>
        <taxon>Tracheophyta</taxon>
        <taxon>Spermatophyta</taxon>
        <taxon>Magnoliopsida</taxon>
        <taxon>Proteales</taxon>
        <taxon>Nelumbonaceae</taxon>
        <taxon>Nelumbo</taxon>
    </lineage>
</organism>
<evidence type="ECO:0000313" key="1">
    <source>
        <dbReference type="EMBL" id="DAD41169.1"/>
    </source>
</evidence>
<keyword evidence="2" id="KW-1185">Reference proteome</keyword>
<dbReference type="Proteomes" id="UP000607653">
    <property type="component" value="Unassembled WGS sequence"/>
</dbReference>
<name>A0A822ZCF9_NELNU</name>
<dbReference type="EMBL" id="DUZY01000005">
    <property type="protein sequence ID" value="DAD41169.1"/>
    <property type="molecule type" value="Genomic_DNA"/>
</dbReference>
<reference evidence="1 2" key="1">
    <citation type="journal article" date="2020" name="Mol. Biol. Evol.">
        <title>Distinct Expression and Methylation Patterns for Genes with Different Fates following a Single Whole-Genome Duplication in Flowering Plants.</title>
        <authorList>
            <person name="Shi T."/>
            <person name="Rahmani R.S."/>
            <person name="Gugger P.F."/>
            <person name="Wang M."/>
            <person name="Li H."/>
            <person name="Zhang Y."/>
            <person name="Li Z."/>
            <person name="Wang Q."/>
            <person name="Van de Peer Y."/>
            <person name="Marchal K."/>
            <person name="Chen J."/>
        </authorList>
    </citation>
    <scope>NUCLEOTIDE SEQUENCE [LARGE SCALE GENOMIC DNA]</scope>
    <source>
        <tissue evidence="1">Leaf</tissue>
    </source>
</reference>
<dbReference type="PANTHER" id="PTHR35111:SF5">
    <property type="entry name" value="F10A5.9"/>
    <property type="match status" value="1"/>
</dbReference>
<sequence length="120" mass="13678">MRRPQRESFVIQIRGEAQVPNARVSSKLNLSAMKLFDRFRKILMCFVVYPFPSQASSRVRRRQRAAAGAGDRFESPKTSFSSYHYSPNSHYHEAIADCIEFFNRSSQEGIAGGRKSDSLV</sequence>
<proteinExistence type="predicted"/>
<comment type="caution">
    <text evidence="1">The sequence shown here is derived from an EMBL/GenBank/DDBJ whole genome shotgun (WGS) entry which is preliminary data.</text>
</comment>